<keyword evidence="1" id="KW-1185">Reference proteome</keyword>
<accession>A0A915DHC4</accession>
<protein>
    <submittedName>
        <fullName evidence="2">Uncharacterized protein</fullName>
    </submittedName>
</protein>
<dbReference type="WBParaSite" id="jg19265">
    <property type="protein sequence ID" value="jg19265"/>
    <property type="gene ID" value="jg19265"/>
</dbReference>
<reference evidence="2" key="1">
    <citation type="submission" date="2022-11" db="UniProtKB">
        <authorList>
            <consortium name="WormBaseParasite"/>
        </authorList>
    </citation>
    <scope>IDENTIFICATION</scope>
</reference>
<dbReference type="Proteomes" id="UP000887574">
    <property type="component" value="Unplaced"/>
</dbReference>
<sequence length="147" mass="16565">MGIDSTQRVRSSNLSVLDMKLQEVFERMEELVSSIRISDNDKIRRLNTLREAGIDALKIELDEARRRCDMSQSGEHGEDDDEAKQAFPEFETVAECLDAIVDLVADSNKSLIDKVSRAAVISLDSIAALEFDKRRRYVGVIDESTDL</sequence>
<evidence type="ECO:0000313" key="2">
    <source>
        <dbReference type="WBParaSite" id="jg19265"/>
    </source>
</evidence>
<organism evidence="1 2">
    <name type="scientific">Ditylenchus dipsaci</name>
    <dbReference type="NCBI Taxonomy" id="166011"/>
    <lineage>
        <taxon>Eukaryota</taxon>
        <taxon>Metazoa</taxon>
        <taxon>Ecdysozoa</taxon>
        <taxon>Nematoda</taxon>
        <taxon>Chromadorea</taxon>
        <taxon>Rhabditida</taxon>
        <taxon>Tylenchina</taxon>
        <taxon>Tylenchomorpha</taxon>
        <taxon>Sphaerularioidea</taxon>
        <taxon>Anguinidae</taxon>
        <taxon>Anguininae</taxon>
        <taxon>Ditylenchus</taxon>
    </lineage>
</organism>
<evidence type="ECO:0000313" key="1">
    <source>
        <dbReference type="Proteomes" id="UP000887574"/>
    </source>
</evidence>
<name>A0A915DHC4_9BILA</name>
<proteinExistence type="predicted"/>
<dbReference type="AlphaFoldDB" id="A0A915DHC4"/>